<keyword evidence="1" id="KW-0812">Transmembrane</keyword>
<feature type="domain" description="Beta-lactamase-related" evidence="3">
    <location>
        <begin position="40"/>
        <end position="369"/>
    </location>
</feature>
<dbReference type="Gene3D" id="3.40.710.10">
    <property type="entry name" value="DD-peptidase/beta-lactamase superfamily"/>
    <property type="match status" value="1"/>
</dbReference>
<feature type="chain" id="PRO_5044546796" description="Beta-lactamase-related domain-containing protein" evidence="2">
    <location>
        <begin position="24"/>
        <end position="626"/>
    </location>
</feature>
<feature type="transmembrane region" description="Helical" evidence="1">
    <location>
        <begin position="603"/>
        <end position="620"/>
    </location>
</feature>
<feature type="transmembrane region" description="Helical" evidence="1">
    <location>
        <begin position="538"/>
        <end position="561"/>
    </location>
</feature>
<evidence type="ECO:0000313" key="7">
    <source>
        <dbReference type="Proteomes" id="UP000183039"/>
    </source>
</evidence>
<dbReference type="InterPro" id="IPR050491">
    <property type="entry name" value="AmpC-like"/>
</dbReference>
<keyword evidence="6" id="KW-1185">Reference proteome</keyword>
<evidence type="ECO:0000256" key="1">
    <source>
        <dbReference type="SAM" id="Phobius"/>
    </source>
</evidence>
<dbReference type="InterPro" id="IPR001466">
    <property type="entry name" value="Beta-lactam-related"/>
</dbReference>
<gene>
    <name evidence="4" type="ORF">ATZ33_07765</name>
    <name evidence="5" type="ORF">RV15_GL001011</name>
</gene>
<dbReference type="Proteomes" id="UP000183039">
    <property type="component" value="Unassembled WGS sequence"/>
</dbReference>
<feature type="signal peptide" evidence="2">
    <location>
        <begin position="1"/>
        <end position="23"/>
    </location>
</feature>
<reference evidence="4 6" key="2">
    <citation type="submission" date="2015-12" db="EMBL/GenBank/DDBJ databases">
        <authorList>
            <person name="Lauer A."/>
            <person name="Humrighouse B."/>
            <person name="Loparev V."/>
            <person name="Shewmaker P.L."/>
            <person name="Whitney A.M."/>
            <person name="McLaughlin R.W."/>
        </authorList>
    </citation>
    <scope>NUCLEOTIDE SEQUENCE [LARGE SCALE GENOMIC DNA]</scope>
    <source>
        <strain evidence="4 6">LMG 23085</strain>
    </source>
</reference>
<dbReference type="PANTHER" id="PTHR46825:SF9">
    <property type="entry name" value="BETA-LACTAMASE-RELATED DOMAIN-CONTAINING PROTEIN"/>
    <property type="match status" value="1"/>
</dbReference>
<keyword evidence="2" id="KW-0732">Signal</keyword>
<proteinExistence type="predicted"/>
<evidence type="ECO:0000313" key="6">
    <source>
        <dbReference type="Proteomes" id="UP000065511"/>
    </source>
</evidence>
<dbReference type="AlphaFoldDB" id="A0A0S3KAL8"/>
<evidence type="ECO:0000259" key="3">
    <source>
        <dbReference type="Pfam" id="PF00144"/>
    </source>
</evidence>
<evidence type="ECO:0000256" key="2">
    <source>
        <dbReference type="SAM" id="SignalP"/>
    </source>
</evidence>
<dbReference type="EMBL" id="CP013614">
    <property type="protein sequence ID" value="ALS01268.1"/>
    <property type="molecule type" value="Genomic_DNA"/>
</dbReference>
<name>A0A0S3KAL8_9ENTE</name>
<sequence length="626" mass="69874">MKKLVTVIGMLVLFLQSGLVVYAQEDQKDASANETIEKQVDQIMEKYIGKEIPGASIGIVKDGKVILTKGYGVSDIEKKTPVTGDKTVFETASVTKLFTWSMLMKLAEEGKVKLDADIQDYLPKGTLNLAFDKKITILDLMNHTAGFEEKIEGMDIKNENQLKPLKETLTKENQPKQVYEPGTVTSYSNYGANLAGYIIEQVTGQEYMEYMNQTVLKPLQMNYSTFSMIYDDQPIIKDNKSSGYLYDGSGFEKMTVDLTNDFPAGSLQSTATDMTHFMLALLNNDGKAPYNFFEQGETLTQMQTHSYGIVPGALGNAHGFWEEEVSGKRIIGHAGNSGGFSSQLNLVPEDGLGYILLMNLNNEATGIRNELNTLLVGKETITTDLPLKKSSTDQKVAGRYRMARQPVSTLGKVAYIIADFDMVVKANKDGGINVISPQSKKGIDYVEVKPGIYQKIQKGSKDKYLYFKLNDKGQVLTAGNGMTTDSLPVSFLNTQLFNFIAFGVSFIAFLGSLIYLLVKFVKQKRKKKVAGWSRNYTVLTAFSTVGLLVMITAIVMILKFVTNMTIVFSSMQLLYYINCLLPLFTIGMIVWLAVTWRKNETKWLMLFLIMVGLLTTVQFYNVHLFF</sequence>
<dbReference type="PANTHER" id="PTHR46825">
    <property type="entry name" value="D-ALANYL-D-ALANINE-CARBOXYPEPTIDASE/ENDOPEPTIDASE AMPH"/>
    <property type="match status" value="1"/>
</dbReference>
<keyword evidence="1" id="KW-0472">Membrane</keyword>
<keyword evidence="1" id="KW-1133">Transmembrane helix</keyword>
<protein>
    <recommendedName>
        <fullName evidence="3">Beta-lactamase-related domain-containing protein</fullName>
    </recommendedName>
</protein>
<dbReference type="SUPFAM" id="SSF56601">
    <property type="entry name" value="beta-lactamase/transpeptidase-like"/>
    <property type="match status" value="1"/>
</dbReference>
<evidence type="ECO:0000313" key="4">
    <source>
        <dbReference type="EMBL" id="ALS01268.1"/>
    </source>
</evidence>
<dbReference type="Pfam" id="PF00144">
    <property type="entry name" value="Beta-lactamase"/>
    <property type="match status" value="1"/>
</dbReference>
<dbReference type="KEGG" id="ess:ATZ33_07765"/>
<feature type="transmembrane region" description="Helical" evidence="1">
    <location>
        <begin position="496"/>
        <end position="518"/>
    </location>
</feature>
<dbReference type="EMBL" id="JXLC01000018">
    <property type="protein sequence ID" value="OJG90660.1"/>
    <property type="molecule type" value="Genomic_DNA"/>
</dbReference>
<dbReference type="RefSeq" id="WP_071878311.1">
    <property type="nucleotide sequence ID" value="NZ_JXLC01000018.1"/>
</dbReference>
<reference evidence="5 7" key="1">
    <citation type="submission" date="2014-12" db="EMBL/GenBank/DDBJ databases">
        <title>Draft genome sequences of 29 type strains of Enterococci.</title>
        <authorList>
            <person name="Zhong Z."/>
            <person name="Sun Z."/>
            <person name="Liu W."/>
            <person name="Zhang W."/>
            <person name="Zhang H."/>
        </authorList>
    </citation>
    <scope>NUCLEOTIDE SEQUENCE [LARGE SCALE GENOMIC DNA]</scope>
    <source>
        <strain evidence="5 7">DSM 22801</strain>
    </source>
</reference>
<dbReference type="InterPro" id="IPR012338">
    <property type="entry name" value="Beta-lactam/transpept-like"/>
</dbReference>
<evidence type="ECO:0000313" key="5">
    <source>
        <dbReference type="EMBL" id="OJG90660.1"/>
    </source>
</evidence>
<accession>A0A0S3KAL8</accession>
<dbReference type="OrthoDB" id="9803467at2"/>
<dbReference type="Proteomes" id="UP000065511">
    <property type="component" value="Chromosome"/>
</dbReference>
<organism evidence="5 7">
    <name type="scientific">Enterococcus silesiacus</name>
    <dbReference type="NCBI Taxonomy" id="332949"/>
    <lineage>
        <taxon>Bacteria</taxon>
        <taxon>Bacillati</taxon>
        <taxon>Bacillota</taxon>
        <taxon>Bacilli</taxon>
        <taxon>Lactobacillales</taxon>
        <taxon>Enterococcaceae</taxon>
        <taxon>Enterococcus</taxon>
    </lineage>
</organism>
<feature type="transmembrane region" description="Helical" evidence="1">
    <location>
        <begin position="573"/>
        <end position="596"/>
    </location>
</feature>